<comment type="caution">
    <text evidence="3">The sequence shown here is derived from an EMBL/GenBank/DDBJ whole genome shotgun (WGS) entry which is preliminary data.</text>
</comment>
<accession>A0ABU8NH17</accession>
<feature type="transmembrane region" description="Helical" evidence="1">
    <location>
        <begin position="27"/>
        <end position="45"/>
    </location>
</feature>
<keyword evidence="4" id="KW-1185">Reference proteome</keyword>
<proteinExistence type="predicted"/>
<feature type="signal peptide" evidence="2">
    <location>
        <begin position="1"/>
        <end position="21"/>
    </location>
</feature>
<keyword evidence="1" id="KW-0812">Transmembrane</keyword>
<sequence>MKTVFFLLLSLGISASALYTAANMSNPFPVYGLVLSIWVLFYWSYTRRSRRIANRRFRENMFQEYMRSTMHNQRP</sequence>
<keyword evidence="1" id="KW-1133">Transmembrane helix</keyword>
<keyword evidence="2" id="KW-0732">Signal</keyword>
<evidence type="ECO:0000256" key="2">
    <source>
        <dbReference type="SAM" id="SignalP"/>
    </source>
</evidence>
<name>A0ABU8NH17_9SPHI</name>
<reference evidence="3 4" key="1">
    <citation type="submission" date="2024-03" db="EMBL/GenBank/DDBJ databases">
        <title>Sequence of Lycoming College Course Isolates.</title>
        <authorList>
            <person name="Plotts O."/>
            <person name="Newman J."/>
        </authorList>
    </citation>
    <scope>NUCLEOTIDE SEQUENCE [LARGE SCALE GENOMIC DNA]</scope>
    <source>
        <strain evidence="3 4">CJB-3</strain>
    </source>
</reference>
<dbReference type="EMBL" id="JBBEUB010000001">
    <property type="protein sequence ID" value="MEJ2901148.1"/>
    <property type="molecule type" value="Genomic_DNA"/>
</dbReference>
<evidence type="ECO:0000313" key="3">
    <source>
        <dbReference type="EMBL" id="MEJ2901148.1"/>
    </source>
</evidence>
<evidence type="ECO:0000256" key="1">
    <source>
        <dbReference type="SAM" id="Phobius"/>
    </source>
</evidence>
<keyword evidence="1" id="KW-0472">Membrane</keyword>
<dbReference type="Proteomes" id="UP001378956">
    <property type="component" value="Unassembled WGS sequence"/>
</dbReference>
<organism evidence="3 4">
    <name type="scientific">Pedobacter panaciterrae</name>
    <dbReference type="NCBI Taxonomy" id="363849"/>
    <lineage>
        <taxon>Bacteria</taxon>
        <taxon>Pseudomonadati</taxon>
        <taxon>Bacteroidota</taxon>
        <taxon>Sphingobacteriia</taxon>
        <taxon>Sphingobacteriales</taxon>
        <taxon>Sphingobacteriaceae</taxon>
        <taxon>Pedobacter</taxon>
    </lineage>
</organism>
<evidence type="ECO:0000313" key="4">
    <source>
        <dbReference type="Proteomes" id="UP001378956"/>
    </source>
</evidence>
<feature type="chain" id="PRO_5045098320" evidence="2">
    <location>
        <begin position="22"/>
        <end position="75"/>
    </location>
</feature>
<dbReference type="RefSeq" id="WP_172663632.1">
    <property type="nucleotide sequence ID" value="NZ_CBFGNQ010000004.1"/>
</dbReference>
<protein>
    <submittedName>
        <fullName evidence="3">Uncharacterized protein</fullName>
    </submittedName>
</protein>
<gene>
    <name evidence="3" type="ORF">WAE58_01855</name>
</gene>